<gene>
    <name evidence="1" type="primary">orf04275</name>
    <name evidence="1" type="ORF">Q903MT_gene4252</name>
</gene>
<geneLocation type="mitochondrion" evidence="1"/>
<dbReference type="AlphaFoldDB" id="A0A6B9XRH3"/>
<organism evidence="1">
    <name type="scientific">Picea sitchensis</name>
    <name type="common">Sitka spruce</name>
    <name type="synonym">Pinus sitchensis</name>
    <dbReference type="NCBI Taxonomy" id="3332"/>
    <lineage>
        <taxon>Eukaryota</taxon>
        <taxon>Viridiplantae</taxon>
        <taxon>Streptophyta</taxon>
        <taxon>Embryophyta</taxon>
        <taxon>Tracheophyta</taxon>
        <taxon>Spermatophyta</taxon>
        <taxon>Pinopsida</taxon>
        <taxon>Pinidae</taxon>
        <taxon>Conifers I</taxon>
        <taxon>Pinales</taxon>
        <taxon>Pinaceae</taxon>
        <taxon>Picea</taxon>
    </lineage>
</organism>
<evidence type="ECO:0000313" key="1">
    <source>
        <dbReference type="EMBL" id="QHR90229.1"/>
    </source>
</evidence>
<keyword evidence="1" id="KW-0496">Mitochondrion</keyword>
<accession>A0A6B9XRH3</accession>
<protein>
    <submittedName>
        <fullName evidence="1">Uncharacterized protein</fullName>
    </submittedName>
</protein>
<dbReference type="EMBL" id="MK697699">
    <property type="protein sequence ID" value="QHR90229.1"/>
    <property type="molecule type" value="Genomic_DNA"/>
</dbReference>
<name>A0A6B9XRH3_PICSI</name>
<reference evidence="1" key="1">
    <citation type="submission" date="2019-03" db="EMBL/GenBank/DDBJ databases">
        <title>Largest Complete Mitochondrial Genome of a Gymnosperm, Sitka Spruce (Picea sitchensis), Indicates Complex Physical Structure.</title>
        <authorList>
            <person name="Jackman S.D."/>
            <person name="Coombe L."/>
            <person name="Warren R."/>
            <person name="Kirk H."/>
            <person name="Trinh E."/>
            <person name="McLeod T."/>
            <person name="Pleasance S."/>
            <person name="Pandoh P."/>
            <person name="Zhao Y."/>
            <person name="Coope R."/>
            <person name="Bousquet J."/>
            <person name="Bohlmann J.C."/>
            <person name="Jones S.J.M."/>
            <person name="Birol I."/>
        </authorList>
    </citation>
    <scope>NUCLEOTIDE SEQUENCE</scope>
    <source>
        <strain evidence="1">Q903</strain>
    </source>
</reference>
<proteinExistence type="predicted"/>
<sequence length="48" mass="5833">MNQDDSLYHGHEQSEYFGLLLFCLPPLHERSKLPAFFISWKKVFQFMR</sequence>